<dbReference type="SUPFAM" id="SSF51735">
    <property type="entry name" value="NAD(P)-binding Rossmann-fold domains"/>
    <property type="match status" value="1"/>
</dbReference>
<dbReference type="EMBL" id="BARS01031241">
    <property type="protein sequence ID" value="GAG28212.1"/>
    <property type="molecule type" value="Genomic_DNA"/>
</dbReference>
<evidence type="ECO:0000256" key="1">
    <source>
        <dbReference type="ARBA" id="ARBA00006484"/>
    </source>
</evidence>
<dbReference type="Gene3D" id="3.40.50.720">
    <property type="entry name" value="NAD(P)-binding Rossmann-like Domain"/>
    <property type="match status" value="1"/>
</dbReference>
<dbReference type="AlphaFoldDB" id="X0WYC5"/>
<reference evidence="2" key="1">
    <citation type="journal article" date="2014" name="Front. Microbiol.">
        <title>High frequency of phylogenetically diverse reductive dehalogenase-homologous genes in deep subseafloor sedimentary metagenomes.</title>
        <authorList>
            <person name="Kawai M."/>
            <person name="Futagami T."/>
            <person name="Toyoda A."/>
            <person name="Takaki Y."/>
            <person name="Nishi S."/>
            <person name="Hori S."/>
            <person name="Arai W."/>
            <person name="Tsubouchi T."/>
            <person name="Morono Y."/>
            <person name="Uchiyama I."/>
            <person name="Ito T."/>
            <person name="Fujiyama A."/>
            <person name="Inagaki F."/>
            <person name="Takami H."/>
        </authorList>
    </citation>
    <scope>NUCLEOTIDE SEQUENCE</scope>
    <source>
        <strain evidence="2">Expedition CK06-06</strain>
    </source>
</reference>
<evidence type="ECO:0000313" key="2">
    <source>
        <dbReference type="EMBL" id="GAG28212.1"/>
    </source>
</evidence>
<protein>
    <recommendedName>
        <fullName evidence="3">Beta-ketoacyl-ACP reductase</fullName>
    </recommendedName>
</protein>
<organism evidence="2">
    <name type="scientific">marine sediment metagenome</name>
    <dbReference type="NCBI Taxonomy" id="412755"/>
    <lineage>
        <taxon>unclassified sequences</taxon>
        <taxon>metagenomes</taxon>
        <taxon>ecological metagenomes</taxon>
    </lineage>
</organism>
<dbReference type="InterPro" id="IPR002347">
    <property type="entry name" value="SDR_fam"/>
</dbReference>
<accession>X0WYC5</accession>
<gene>
    <name evidence="2" type="ORF">S01H1_48636</name>
</gene>
<sequence length="64" mass="6798">MIEQKVALVTGGSRGIGRGICIELAKAGYAVLVNFNENLGAAEDVRHQIEQIGMPVEICQADVT</sequence>
<dbReference type="PANTHER" id="PTHR42879:SF2">
    <property type="entry name" value="3-OXOACYL-[ACYL-CARRIER-PROTEIN] REDUCTASE FABG"/>
    <property type="match status" value="1"/>
</dbReference>
<proteinExistence type="inferred from homology"/>
<dbReference type="PANTHER" id="PTHR42879">
    <property type="entry name" value="3-OXOACYL-(ACYL-CARRIER-PROTEIN) REDUCTASE"/>
    <property type="match status" value="1"/>
</dbReference>
<comment type="caution">
    <text evidence="2">The sequence shown here is derived from an EMBL/GenBank/DDBJ whole genome shotgun (WGS) entry which is preliminary data.</text>
</comment>
<name>X0WYC5_9ZZZZ</name>
<feature type="non-terminal residue" evidence="2">
    <location>
        <position position="64"/>
    </location>
</feature>
<evidence type="ECO:0008006" key="3">
    <source>
        <dbReference type="Google" id="ProtNLM"/>
    </source>
</evidence>
<dbReference type="InterPro" id="IPR050259">
    <property type="entry name" value="SDR"/>
</dbReference>
<dbReference type="Pfam" id="PF00106">
    <property type="entry name" value="adh_short"/>
    <property type="match status" value="1"/>
</dbReference>
<comment type="similarity">
    <text evidence="1">Belongs to the short-chain dehydrogenases/reductases (SDR) family.</text>
</comment>
<dbReference type="InterPro" id="IPR036291">
    <property type="entry name" value="NAD(P)-bd_dom_sf"/>
</dbReference>